<feature type="region of interest" description="Disordered" evidence="1">
    <location>
        <begin position="274"/>
        <end position="300"/>
    </location>
</feature>
<organism evidence="2 3">
    <name type="scientific">Stylonychia lemnae</name>
    <name type="common">Ciliate</name>
    <dbReference type="NCBI Taxonomy" id="5949"/>
    <lineage>
        <taxon>Eukaryota</taxon>
        <taxon>Sar</taxon>
        <taxon>Alveolata</taxon>
        <taxon>Ciliophora</taxon>
        <taxon>Intramacronucleata</taxon>
        <taxon>Spirotrichea</taxon>
        <taxon>Stichotrichia</taxon>
        <taxon>Sporadotrichida</taxon>
        <taxon>Oxytrichidae</taxon>
        <taxon>Stylonychinae</taxon>
        <taxon>Stylonychia</taxon>
    </lineage>
</organism>
<accession>A0A078AMD8</accession>
<reference evidence="2 3" key="1">
    <citation type="submission" date="2014-06" db="EMBL/GenBank/DDBJ databases">
        <authorList>
            <person name="Swart Estienne"/>
        </authorList>
    </citation>
    <scope>NUCLEOTIDE SEQUENCE [LARGE SCALE GENOMIC DNA]</scope>
    <source>
        <strain evidence="2 3">130c</strain>
    </source>
</reference>
<dbReference type="Proteomes" id="UP000039865">
    <property type="component" value="Unassembled WGS sequence"/>
</dbReference>
<dbReference type="EMBL" id="CCKQ01011501">
    <property type="protein sequence ID" value="CDW83071.1"/>
    <property type="molecule type" value="Genomic_DNA"/>
</dbReference>
<sequence length="300" mass="35030">MLSDLKYEEFDFEFEKKQNWLELCHQEFDAFTCSKLSFVSTEDLLISEFQYADHNYNQEQFNDNCDQSANTIEKDTDKERYGLQYASTKSFELSDYPVSEDSFRHNSGSIEESTPGRPHNNQSVLNQQTFNSQTRSECKQKCSKTIKNPNNKSLHILEVLNSIISNLETPNQMDQSNQNYNPALNKLRNPLKLSKNSKVIFKSSSQSKFKKIVKAVHCGHSNDQYYANGMCRNCYHREGRNKRATDCPHLDRKLYAKGQCKNCYLSIYHKEKRKKSGGRKYKKSNKTIFRQPQQSILTQQ</sequence>
<name>A0A078AMD8_STYLE</name>
<dbReference type="OrthoDB" id="313012at2759"/>
<feature type="compositionally biased region" description="Basic residues" evidence="1">
    <location>
        <begin position="274"/>
        <end position="285"/>
    </location>
</feature>
<evidence type="ECO:0000256" key="1">
    <source>
        <dbReference type="SAM" id="MobiDB-lite"/>
    </source>
</evidence>
<protein>
    <submittedName>
        <fullName evidence="2">Uncharacterized protein</fullName>
    </submittedName>
</protein>
<dbReference type="AlphaFoldDB" id="A0A078AMD8"/>
<keyword evidence="3" id="KW-1185">Reference proteome</keyword>
<dbReference type="InParanoid" id="A0A078AMD8"/>
<feature type="region of interest" description="Disordered" evidence="1">
    <location>
        <begin position="98"/>
        <end position="124"/>
    </location>
</feature>
<proteinExistence type="predicted"/>
<gene>
    <name evidence="2" type="primary">Contig7992.g8524</name>
    <name evidence="2" type="ORF">STYLEM_12110</name>
</gene>
<evidence type="ECO:0000313" key="2">
    <source>
        <dbReference type="EMBL" id="CDW83071.1"/>
    </source>
</evidence>
<evidence type="ECO:0000313" key="3">
    <source>
        <dbReference type="Proteomes" id="UP000039865"/>
    </source>
</evidence>
<feature type="compositionally biased region" description="Polar residues" evidence="1">
    <location>
        <begin position="287"/>
        <end position="300"/>
    </location>
</feature>